<dbReference type="EMBL" id="OW240915">
    <property type="protein sequence ID" value="CAH2282071.1"/>
    <property type="molecule type" value="Genomic_DNA"/>
</dbReference>
<keyword evidence="2" id="KW-1185">Reference proteome</keyword>
<organism evidence="1 2">
    <name type="scientific">Pelobates cultripes</name>
    <name type="common">Western spadefoot toad</name>
    <dbReference type="NCBI Taxonomy" id="61616"/>
    <lineage>
        <taxon>Eukaryota</taxon>
        <taxon>Metazoa</taxon>
        <taxon>Chordata</taxon>
        <taxon>Craniata</taxon>
        <taxon>Vertebrata</taxon>
        <taxon>Euteleostomi</taxon>
        <taxon>Amphibia</taxon>
        <taxon>Batrachia</taxon>
        <taxon>Anura</taxon>
        <taxon>Pelobatoidea</taxon>
        <taxon>Pelobatidae</taxon>
        <taxon>Pelobates</taxon>
    </lineage>
</organism>
<name>A0AAD1RW93_PELCU</name>
<dbReference type="AlphaFoldDB" id="A0AAD1RW93"/>
<protein>
    <submittedName>
        <fullName evidence="1">Uncharacterized protein</fullName>
    </submittedName>
</protein>
<gene>
    <name evidence="1" type="ORF">PECUL_23A051342</name>
</gene>
<accession>A0AAD1RW93</accession>
<evidence type="ECO:0000313" key="2">
    <source>
        <dbReference type="Proteomes" id="UP001295444"/>
    </source>
</evidence>
<reference evidence="1" key="1">
    <citation type="submission" date="2022-03" db="EMBL/GenBank/DDBJ databases">
        <authorList>
            <person name="Alioto T."/>
            <person name="Alioto T."/>
            <person name="Gomez Garrido J."/>
        </authorList>
    </citation>
    <scope>NUCLEOTIDE SEQUENCE</scope>
</reference>
<sequence>MESLRRSTSLRTVSWPVHQLRLLTVLQGQMTDGATFWAWHCRSGNYLLRYLMAEGQSPKGAPKAHTP</sequence>
<evidence type="ECO:0000313" key="1">
    <source>
        <dbReference type="EMBL" id="CAH2282071.1"/>
    </source>
</evidence>
<proteinExistence type="predicted"/>
<dbReference type="Proteomes" id="UP001295444">
    <property type="component" value="Chromosome 04"/>
</dbReference>